<feature type="region of interest" description="Disordered" evidence="1">
    <location>
        <begin position="412"/>
        <end position="433"/>
    </location>
</feature>
<reference evidence="2 3" key="1">
    <citation type="submission" date="2023-12" db="EMBL/GenBank/DDBJ databases">
        <title>Gut-associated functions are favored during microbiome assembly across C. elegans life.</title>
        <authorList>
            <person name="Zimmermann J."/>
        </authorList>
    </citation>
    <scope>NUCLEOTIDE SEQUENCE [LARGE SCALE GENOMIC DNA]</scope>
    <source>
        <strain evidence="2 3">MYb71</strain>
    </source>
</reference>
<comment type="caution">
    <text evidence="2">The sequence shown here is derived from an EMBL/GenBank/DDBJ whole genome shotgun (WGS) entry which is preliminary data.</text>
</comment>
<protein>
    <recommendedName>
        <fullName evidence="4">Tail fiber protein</fullName>
    </recommendedName>
</protein>
<proteinExistence type="predicted"/>
<accession>A0ABU8PEC8</accession>
<sequence length="433" mass="44963">MAVLSDYTSGTISLANGSATVTGTGTLFEVTRFREGDTLQIQNLTAVIASVDSDTQLTLTEPWTGTSIVDGPYRARQLADGTRVGTQAATLIELLGDGTLAGLAALGVEEGKAPVGGPAGQYVLQPIAVDENGTLGKLAALTLAANKAITTDSSGSAQQSDLGTLGRALLALASGTSAQYVRADGTLQTLDKAAVGLGNVDNTSDANKPISTATQTALNGKFDKTGGALSGGINIASNGDSAVRFLNTSSYGYTVYFNSGNGTTDNGLQVVHSSGGLIATFLYNRNFSVVGTISKGGGTFLIDHPLDPYNRNLRHGFVEAPRYDLIYRGTVHLVNGRATVDIDAASNMTSGTFAALTTNAVVTSLQNQEGFARLKPGPINGGAFEIVCEDENCTDLVSWVVIAERNDPFVKSELDQNTDGDGRFVPEFEKEDA</sequence>
<organism evidence="2 3">
    <name type="scientific">Ochrobactrum vermis</name>
    <dbReference type="NCBI Taxonomy" id="1827297"/>
    <lineage>
        <taxon>Bacteria</taxon>
        <taxon>Pseudomonadati</taxon>
        <taxon>Pseudomonadota</taxon>
        <taxon>Alphaproteobacteria</taxon>
        <taxon>Hyphomicrobiales</taxon>
        <taxon>Brucellaceae</taxon>
        <taxon>Brucella/Ochrobactrum group</taxon>
        <taxon>Ochrobactrum</taxon>
    </lineage>
</organism>
<dbReference type="EMBL" id="JBBGZH010000001">
    <property type="protein sequence ID" value="MEJ5020608.1"/>
    <property type="molecule type" value="Genomic_DNA"/>
</dbReference>
<evidence type="ECO:0000313" key="3">
    <source>
        <dbReference type="Proteomes" id="UP001375812"/>
    </source>
</evidence>
<evidence type="ECO:0008006" key="4">
    <source>
        <dbReference type="Google" id="ProtNLM"/>
    </source>
</evidence>
<dbReference type="RefSeq" id="WP_210201089.1">
    <property type="nucleotide sequence ID" value="NZ_JBBGZH010000001.1"/>
</dbReference>
<dbReference type="Proteomes" id="UP001375812">
    <property type="component" value="Unassembled WGS sequence"/>
</dbReference>
<name>A0ABU8PEC8_9HYPH</name>
<evidence type="ECO:0000313" key="2">
    <source>
        <dbReference type="EMBL" id="MEJ5020608.1"/>
    </source>
</evidence>
<gene>
    <name evidence="2" type="ORF">WH297_12815</name>
</gene>
<keyword evidence="3" id="KW-1185">Reference proteome</keyword>
<evidence type="ECO:0000256" key="1">
    <source>
        <dbReference type="SAM" id="MobiDB-lite"/>
    </source>
</evidence>